<keyword evidence="2" id="KW-1185">Reference proteome</keyword>
<dbReference type="Proteomes" id="UP000075374">
    <property type="component" value="Unassembled WGS sequence"/>
</dbReference>
<reference evidence="1 2" key="1">
    <citation type="submission" date="2016-02" db="EMBL/GenBank/DDBJ databases">
        <title>Genome sequence of Clostridium colicanis DSM 13634.</title>
        <authorList>
            <person name="Poehlein A."/>
            <person name="Daniel R."/>
        </authorList>
    </citation>
    <scope>NUCLEOTIDE SEQUENCE [LARGE SCALE GENOMIC DNA]</scope>
    <source>
        <strain evidence="1 2">DSM 13634</strain>
    </source>
</reference>
<evidence type="ECO:0000313" key="2">
    <source>
        <dbReference type="Proteomes" id="UP000075374"/>
    </source>
</evidence>
<organism evidence="1 2">
    <name type="scientific">Clostridium colicanis DSM 13634</name>
    <dbReference type="NCBI Taxonomy" id="1121305"/>
    <lineage>
        <taxon>Bacteria</taxon>
        <taxon>Bacillati</taxon>
        <taxon>Bacillota</taxon>
        <taxon>Clostridia</taxon>
        <taxon>Eubacteriales</taxon>
        <taxon>Clostridiaceae</taxon>
        <taxon>Clostridium</taxon>
    </lineage>
</organism>
<sequence>MKRLISRGIARQYNFYFRNWGYFFNAGYLSCEKFKIPNSNESIYI</sequence>
<protein>
    <submittedName>
        <fullName evidence="1">Uncharacterized protein</fullName>
    </submittedName>
</protein>
<accession>A0A151APM8</accession>
<dbReference type="STRING" id="1121305.CLCOL_07740"/>
<evidence type="ECO:0000313" key="1">
    <source>
        <dbReference type="EMBL" id="KYH29543.1"/>
    </source>
</evidence>
<name>A0A151APM8_9CLOT</name>
<dbReference type="PATRIC" id="fig|1121305.3.peg.786"/>
<comment type="caution">
    <text evidence="1">The sequence shown here is derived from an EMBL/GenBank/DDBJ whole genome shotgun (WGS) entry which is preliminary data.</text>
</comment>
<dbReference type="AlphaFoldDB" id="A0A151APM8"/>
<dbReference type="EMBL" id="LTBB01000003">
    <property type="protein sequence ID" value="KYH29543.1"/>
    <property type="molecule type" value="Genomic_DNA"/>
</dbReference>
<proteinExistence type="predicted"/>
<gene>
    <name evidence="1" type="ORF">CLCOL_07740</name>
</gene>